<dbReference type="EMBL" id="FNEK01000033">
    <property type="protein sequence ID" value="SDK17817.1"/>
    <property type="molecule type" value="Genomic_DNA"/>
</dbReference>
<proteinExistence type="predicted"/>
<accession>A0A1G8ZS01</accession>
<gene>
    <name evidence="1" type="ORF">SAMN04488026_103327</name>
</gene>
<dbReference type="AlphaFoldDB" id="A0A1G8ZS01"/>
<name>A0A1G8ZS01_9RHOB</name>
<organism evidence="1 2">
    <name type="scientific">Aliiruegeria lutimaris</name>
    <dbReference type="NCBI Taxonomy" id="571298"/>
    <lineage>
        <taxon>Bacteria</taxon>
        <taxon>Pseudomonadati</taxon>
        <taxon>Pseudomonadota</taxon>
        <taxon>Alphaproteobacteria</taxon>
        <taxon>Rhodobacterales</taxon>
        <taxon>Roseobacteraceae</taxon>
        <taxon>Aliiruegeria</taxon>
    </lineage>
</organism>
<keyword evidence="2" id="KW-1185">Reference proteome</keyword>
<evidence type="ECO:0000313" key="1">
    <source>
        <dbReference type="EMBL" id="SDK17817.1"/>
    </source>
</evidence>
<protein>
    <submittedName>
        <fullName evidence="1">Uncharacterized protein</fullName>
    </submittedName>
</protein>
<dbReference type="Proteomes" id="UP000199382">
    <property type="component" value="Unassembled WGS sequence"/>
</dbReference>
<evidence type="ECO:0000313" key="2">
    <source>
        <dbReference type="Proteomes" id="UP000199382"/>
    </source>
</evidence>
<sequence>MLKRLFRQTPRALPRDIESEIASICRASQIERLSLSPHLRRDVGLDCGCQGENPAR</sequence>
<dbReference type="STRING" id="571298.SAMN04488026_103327"/>
<dbReference type="RefSeq" id="WP_170844594.1">
    <property type="nucleotide sequence ID" value="NZ_FNEK01000033.1"/>
</dbReference>
<reference evidence="1 2" key="1">
    <citation type="submission" date="2016-10" db="EMBL/GenBank/DDBJ databases">
        <authorList>
            <person name="de Groot N.N."/>
        </authorList>
    </citation>
    <scope>NUCLEOTIDE SEQUENCE [LARGE SCALE GENOMIC DNA]</scope>
    <source>
        <strain evidence="1 2">DSM 25294</strain>
    </source>
</reference>